<sequence length="178" mass="21061">MIVGFIKNKEMKKLMLSLALSGLMLAGFAQEKKDVKPEMKEMQTSVHKHKMGRMHDGFKNKTPEEVAKMKTDRMDQKLKFTDKQRKDIYAFNLKQAKDHQKMAAEHQEHRSKMKKQRVAEHEKMMGMLTPEQQKTLKDSYAENRKMHKEHWKKDRQLKRKDFKKGEVTKTNDADVKAS</sequence>
<proteinExistence type="predicted"/>
<feature type="compositionally biased region" description="Basic and acidic residues" evidence="1">
    <location>
        <begin position="134"/>
        <end position="144"/>
    </location>
</feature>
<accession>A0A420FJK5</accession>
<evidence type="ECO:0000256" key="1">
    <source>
        <dbReference type="SAM" id="MobiDB-lite"/>
    </source>
</evidence>
<evidence type="ECO:0000313" key="3">
    <source>
        <dbReference type="EMBL" id="RKF33047.1"/>
    </source>
</evidence>
<gene>
    <name evidence="3" type="ORF">BCY89_12475</name>
</gene>
<feature type="chain" id="PRO_5018981664" description="LTXXQ motif family protein" evidence="2">
    <location>
        <begin position="30"/>
        <end position="178"/>
    </location>
</feature>
<evidence type="ECO:0008006" key="5">
    <source>
        <dbReference type="Google" id="ProtNLM"/>
    </source>
</evidence>
<feature type="compositionally biased region" description="Basic and acidic residues" evidence="1">
    <location>
        <begin position="163"/>
        <end position="178"/>
    </location>
</feature>
<name>A0A420FJK5_9SPHI</name>
<evidence type="ECO:0000313" key="4">
    <source>
        <dbReference type="Proteomes" id="UP000286402"/>
    </source>
</evidence>
<feature type="compositionally biased region" description="Basic residues" evidence="1">
    <location>
        <begin position="145"/>
        <end position="162"/>
    </location>
</feature>
<evidence type="ECO:0000256" key="2">
    <source>
        <dbReference type="SAM" id="SignalP"/>
    </source>
</evidence>
<dbReference type="EMBL" id="MCAQ01000026">
    <property type="protein sequence ID" value="RKF33047.1"/>
    <property type="molecule type" value="Genomic_DNA"/>
</dbReference>
<protein>
    <recommendedName>
        <fullName evidence="5">LTXXQ motif family protein</fullName>
    </recommendedName>
</protein>
<organism evidence="3 4">
    <name type="scientific">Sphingobacterium siyangense</name>
    <dbReference type="NCBI Taxonomy" id="459529"/>
    <lineage>
        <taxon>Bacteria</taxon>
        <taxon>Pseudomonadati</taxon>
        <taxon>Bacteroidota</taxon>
        <taxon>Sphingobacteriia</taxon>
        <taxon>Sphingobacteriales</taxon>
        <taxon>Sphingobacteriaceae</taxon>
        <taxon>Sphingobacterium</taxon>
    </lineage>
</organism>
<keyword evidence="4" id="KW-1185">Reference proteome</keyword>
<feature type="region of interest" description="Disordered" evidence="1">
    <location>
        <begin position="119"/>
        <end position="178"/>
    </location>
</feature>
<feature type="signal peptide" evidence="2">
    <location>
        <begin position="1"/>
        <end position="29"/>
    </location>
</feature>
<dbReference type="AlphaFoldDB" id="A0A420FJK5"/>
<dbReference type="Proteomes" id="UP000286402">
    <property type="component" value="Unassembled WGS sequence"/>
</dbReference>
<dbReference type="RefSeq" id="WP_120335340.1">
    <property type="nucleotide sequence ID" value="NZ_MCAQ01000026.1"/>
</dbReference>
<reference evidence="3 4" key="1">
    <citation type="submission" date="2016-07" db="EMBL/GenBank/DDBJ databases">
        <title>Genome analysis of Sphingobacterium siyangense T12B17.</title>
        <authorList>
            <person name="Xu D."/>
            <person name="Su Y."/>
            <person name="Zheng S."/>
        </authorList>
    </citation>
    <scope>NUCLEOTIDE SEQUENCE [LARGE SCALE GENOMIC DNA]</scope>
    <source>
        <strain evidence="3 4">T12B17</strain>
    </source>
</reference>
<keyword evidence="2" id="KW-0732">Signal</keyword>
<comment type="caution">
    <text evidence="3">The sequence shown here is derived from an EMBL/GenBank/DDBJ whole genome shotgun (WGS) entry which is preliminary data.</text>
</comment>